<dbReference type="Proteomes" id="UP000009144">
    <property type="component" value="Chromosome"/>
</dbReference>
<dbReference type="KEGG" id="mej:Q7A_2911"/>
<dbReference type="PROSITE" id="PS50995">
    <property type="entry name" value="HTH_MARR_2"/>
    <property type="match status" value="1"/>
</dbReference>
<dbReference type="OrthoDB" id="32523at2"/>
<accession>I1XMR9</accession>
<dbReference type="GO" id="GO:0006950">
    <property type="term" value="P:response to stress"/>
    <property type="evidence" value="ECO:0007669"/>
    <property type="project" value="TreeGrafter"/>
</dbReference>
<dbReference type="Pfam" id="PF22381">
    <property type="entry name" value="Staph_reg_Sar_Rot"/>
    <property type="match status" value="1"/>
</dbReference>
<dbReference type="InterPro" id="IPR036390">
    <property type="entry name" value="WH_DNA-bd_sf"/>
</dbReference>
<dbReference type="SUPFAM" id="SSF46785">
    <property type="entry name" value="Winged helix' DNA-binding domain"/>
    <property type="match status" value="1"/>
</dbReference>
<dbReference type="AlphaFoldDB" id="I1XMR9"/>
<evidence type="ECO:0000313" key="4">
    <source>
        <dbReference type="EMBL" id="AFI85688.1"/>
    </source>
</evidence>
<sequence length="165" mass="18655">MADRILNIEEILEQMRCCWKGDIAAAETVKRLFRARELFFSDAKIVMEQFNLSVGEFDALASLRLQGAPYEQTPSNICQANMVSSGGLTKVLNSLEKNGLINRRQCADDQRSRLVKLTDKGKKLIDEALEIVLTRHEKQLSDALSSDERETLNKLLMKLNQAGIR</sequence>
<dbReference type="EMBL" id="CP003390">
    <property type="protein sequence ID" value="AFI85688.1"/>
    <property type="molecule type" value="Genomic_DNA"/>
</dbReference>
<dbReference type="Gene3D" id="1.10.10.10">
    <property type="entry name" value="Winged helix-like DNA-binding domain superfamily/Winged helix DNA-binding domain"/>
    <property type="match status" value="1"/>
</dbReference>
<dbReference type="GO" id="GO:0003700">
    <property type="term" value="F:DNA-binding transcription factor activity"/>
    <property type="evidence" value="ECO:0007669"/>
    <property type="project" value="InterPro"/>
</dbReference>
<dbReference type="InterPro" id="IPR039422">
    <property type="entry name" value="MarR/SlyA-like"/>
</dbReference>
<dbReference type="PANTHER" id="PTHR33164:SF104">
    <property type="entry name" value="TRANSCRIPTIONAL REGULATORY PROTEIN"/>
    <property type="match status" value="1"/>
</dbReference>
<dbReference type="InterPro" id="IPR036388">
    <property type="entry name" value="WH-like_DNA-bd_sf"/>
</dbReference>
<keyword evidence="1" id="KW-0805">Transcription regulation</keyword>
<dbReference type="PRINTS" id="PR00598">
    <property type="entry name" value="HTHMARR"/>
</dbReference>
<keyword evidence="3" id="KW-0804">Transcription</keyword>
<dbReference type="eggNOG" id="COG1846">
    <property type="taxonomic scope" value="Bacteria"/>
</dbReference>
<reference evidence="4 5" key="1">
    <citation type="journal article" date="2012" name="J. Bacteriol.">
        <title>Complete genome sequences of Methylophaga sp. strain JAM1 and Methylophaga sp. strain JAM7.</title>
        <authorList>
            <person name="Villeneuve C."/>
            <person name="Martineau C."/>
            <person name="Mauffrey F."/>
            <person name="Villemur R."/>
        </authorList>
    </citation>
    <scope>NUCLEOTIDE SEQUENCE [LARGE SCALE GENOMIC DNA]</scope>
    <source>
        <strain evidence="4 5">JAM1</strain>
    </source>
</reference>
<dbReference type="SMART" id="SM00347">
    <property type="entry name" value="HTH_MARR"/>
    <property type="match status" value="1"/>
</dbReference>
<proteinExistence type="predicted"/>
<evidence type="ECO:0000256" key="2">
    <source>
        <dbReference type="ARBA" id="ARBA00023125"/>
    </source>
</evidence>
<dbReference type="RefSeq" id="WP_014708049.1">
    <property type="nucleotide sequence ID" value="NC_017857.3"/>
</dbReference>
<gene>
    <name evidence="4" type="ordered locus">Q7A_2911</name>
</gene>
<protein>
    <submittedName>
        <fullName evidence="4">Transcriptional regulator, MarR family</fullName>
    </submittedName>
</protein>
<keyword evidence="5" id="KW-1185">Reference proteome</keyword>
<dbReference type="InterPro" id="IPR055166">
    <property type="entry name" value="Transc_reg_Sar_Rot_HTH"/>
</dbReference>
<name>I1XMR9_METNJ</name>
<evidence type="ECO:0000256" key="3">
    <source>
        <dbReference type="ARBA" id="ARBA00023163"/>
    </source>
</evidence>
<evidence type="ECO:0000256" key="1">
    <source>
        <dbReference type="ARBA" id="ARBA00023015"/>
    </source>
</evidence>
<dbReference type="InterPro" id="IPR000835">
    <property type="entry name" value="HTH_MarR-typ"/>
</dbReference>
<organism evidence="4 5">
    <name type="scientific">Methylophaga nitratireducenticrescens</name>
    <dbReference type="NCBI Taxonomy" id="754476"/>
    <lineage>
        <taxon>Bacteria</taxon>
        <taxon>Pseudomonadati</taxon>
        <taxon>Pseudomonadota</taxon>
        <taxon>Gammaproteobacteria</taxon>
        <taxon>Thiotrichales</taxon>
        <taxon>Piscirickettsiaceae</taxon>
        <taxon>Methylophaga</taxon>
    </lineage>
</organism>
<evidence type="ECO:0000313" key="5">
    <source>
        <dbReference type="Proteomes" id="UP000009144"/>
    </source>
</evidence>
<dbReference type="GO" id="GO:0003677">
    <property type="term" value="F:DNA binding"/>
    <property type="evidence" value="ECO:0007669"/>
    <property type="project" value="UniProtKB-KW"/>
</dbReference>
<dbReference type="PANTHER" id="PTHR33164">
    <property type="entry name" value="TRANSCRIPTIONAL REGULATOR, MARR FAMILY"/>
    <property type="match status" value="1"/>
</dbReference>
<reference evidence="4 5" key="2">
    <citation type="journal article" date="2013" name="Int. J. Syst. Evol. Microbiol.">
        <title>Methylophaga nitratireducenticrescens sp. nov. and Methylophaga frappieri sp. nov., isolated from the biofilm of the methanol-fed denitrification system treating the seawater at the Montreal Biodome.</title>
        <authorList>
            <person name="Villeneuve C."/>
            <person name="Martineau C."/>
            <person name="Mauffrey F."/>
            <person name="Villemur R."/>
        </authorList>
    </citation>
    <scope>NUCLEOTIDE SEQUENCE [LARGE SCALE GENOMIC DNA]</scope>
    <source>
        <strain evidence="4 5">JAM1</strain>
    </source>
</reference>
<dbReference type="STRING" id="754476.Q7A_2911"/>
<dbReference type="PATRIC" id="fig|754476.3.peg.2857"/>
<dbReference type="HOGENOM" id="CLU_083287_27_5_6"/>
<keyword evidence="2" id="KW-0238">DNA-binding</keyword>